<keyword evidence="1" id="KW-0732">Signal</keyword>
<feature type="chain" id="PRO_5007415162" description="DUF4097 domain-containing protein" evidence="1">
    <location>
        <begin position="23"/>
        <end position="303"/>
    </location>
</feature>
<dbReference type="STRING" id="1475481.GCA_000953855_02460"/>
<evidence type="ECO:0000256" key="1">
    <source>
        <dbReference type="SAM" id="SignalP"/>
    </source>
</evidence>
<dbReference type="RefSeq" id="WP_082306661.1">
    <property type="nucleotide sequence ID" value="NZ_DF970243.1"/>
</dbReference>
<evidence type="ECO:0000313" key="4">
    <source>
        <dbReference type="EMBL" id="GAP67094.1"/>
    </source>
</evidence>
<evidence type="ECO:0000313" key="5">
    <source>
        <dbReference type="Proteomes" id="UP000253740"/>
    </source>
</evidence>
<accession>A0A0K8QQD6</accession>
<dbReference type="Pfam" id="PF13349">
    <property type="entry name" value="DUF4097"/>
    <property type="match status" value="1"/>
</dbReference>
<proteinExistence type="predicted"/>
<organism evidence="4">
    <name type="scientific">Mizugakiibacter sediminis</name>
    <dbReference type="NCBI Taxonomy" id="1475481"/>
    <lineage>
        <taxon>Bacteria</taxon>
        <taxon>Pseudomonadati</taxon>
        <taxon>Pseudomonadota</taxon>
        <taxon>Gammaproteobacteria</taxon>
        <taxon>Lysobacterales</taxon>
        <taxon>Rhodanobacteraceae</taxon>
        <taxon>Mizugakiibacter</taxon>
    </lineage>
</organism>
<dbReference type="EMBL" id="DF970243">
    <property type="protein sequence ID" value="GAP67094.1"/>
    <property type="molecule type" value="Genomic_DNA"/>
</dbReference>
<dbReference type="Proteomes" id="UP000253740">
    <property type="component" value="Unassembled WGS sequence"/>
</dbReference>
<dbReference type="HOGENOM" id="CLU_074744_1_0_6"/>
<dbReference type="AlphaFoldDB" id="A0A0K8QQD6"/>
<gene>
    <name evidence="3" type="ORF">MBSD_2180</name>
    <name evidence="4" type="ORF">MBSD_n2410</name>
</gene>
<dbReference type="EMBL" id="DF952382">
    <property type="protein sequence ID" value="GAN45629.1"/>
    <property type="molecule type" value="Genomic_DNA"/>
</dbReference>
<feature type="domain" description="DUF4097" evidence="2">
    <location>
        <begin position="38"/>
        <end position="299"/>
    </location>
</feature>
<reference evidence="3" key="1">
    <citation type="submission" date="2015-03" db="EMBL/GenBank/DDBJ databases">
        <title>Draft genome sequence of Mizugakiibacter sediminis skMP5.</title>
        <authorList>
            <person name="Watanabe T."/>
            <person name="Kojima H."/>
            <person name="Fukui M."/>
        </authorList>
    </citation>
    <scope>NUCLEOTIDE SEQUENCE</scope>
    <source>
        <strain evidence="3">SkMP5</strain>
    </source>
</reference>
<evidence type="ECO:0000313" key="3">
    <source>
        <dbReference type="EMBL" id="GAN45629.1"/>
    </source>
</evidence>
<protein>
    <recommendedName>
        <fullName evidence="2">DUF4097 domain-containing protein</fullName>
    </recommendedName>
</protein>
<feature type="signal peptide" evidence="1">
    <location>
        <begin position="1"/>
        <end position="22"/>
    </location>
</feature>
<evidence type="ECO:0000259" key="2">
    <source>
        <dbReference type="Pfam" id="PF13349"/>
    </source>
</evidence>
<dbReference type="OrthoDB" id="7056452at2"/>
<sequence length="303" mass="31088">MKPLTLLALALALGGHAAATLAAGTPINELRDVAADARISISNVKGEVKVTAWDRNQVQITGTLGEGARRLAVEGDAHDLRIKVEGPEKSGWFSWGSDSRMGPTDLDVHVPRGVALAVDVVSAPVSVSGLAGGKVDVNTVSGRVRLDARSPEISVDSVSGDVELGAPVRKANVETVSGNVVIPSVSESADVQTVSGGIRVNGGPLRKGQASTVSGDIVLGVRLAADANLHVETMSGDVRLNLPADLSAQLSAETFSGNLQSDFGSAERPEHGPGTHLDARIGAGAGRVTVETFSGDIHIRKGD</sequence>
<reference evidence="4" key="2">
    <citation type="submission" date="2015-08" db="EMBL/GenBank/DDBJ databases">
        <title>Complete DNA Sequence of Pseudomonas syringae pv. actinidiae, the Causal Agent of Kiwifruit Canker Disease.</title>
        <authorList>
            <person name="Rikkerink E.H.A."/>
            <person name="Fineran P.C."/>
        </authorList>
    </citation>
    <scope>NUCLEOTIDE SEQUENCE</scope>
    <source>
        <strain evidence="4">SkMP5</strain>
    </source>
</reference>
<name>A0A0K8QQD6_9GAMM</name>
<dbReference type="InterPro" id="IPR025164">
    <property type="entry name" value="Toastrack_DUF4097"/>
</dbReference>
<keyword evidence="5" id="KW-1185">Reference proteome</keyword>